<dbReference type="InterPro" id="IPR011009">
    <property type="entry name" value="Kinase-like_dom_sf"/>
</dbReference>
<dbReference type="PANTHER" id="PTHR21310">
    <property type="entry name" value="AMINOGLYCOSIDE PHOSPHOTRANSFERASE-RELATED-RELATED"/>
    <property type="match status" value="1"/>
</dbReference>
<proteinExistence type="predicted"/>
<evidence type="ECO:0000259" key="1">
    <source>
        <dbReference type="PROSITE" id="PS50011"/>
    </source>
</evidence>
<feature type="domain" description="Protein kinase" evidence="1">
    <location>
        <begin position="4"/>
        <end position="193"/>
    </location>
</feature>
<dbReference type="PANTHER" id="PTHR21310:SF15">
    <property type="entry name" value="AMINOGLYCOSIDE PHOSPHOTRANSFERASE DOMAIN-CONTAINING PROTEIN"/>
    <property type="match status" value="1"/>
</dbReference>
<dbReference type="GO" id="GO:0005524">
    <property type="term" value="F:ATP binding"/>
    <property type="evidence" value="ECO:0007669"/>
    <property type="project" value="InterPro"/>
</dbReference>
<dbReference type="Proteomes" id="UP000297814">
    <property type="component" value="Unassembled WGS sequence"/>
</dbReference>
<comment type="caution">
    <text evidence="2">The sequence shown here is derived from an EMBL/GenBank/DDBJ whole genome shotgun (WGS) entry which is preliminary data.</text>
</comment>
<organism evidence="2 3">
    <name type="scientific">Botrytis hyacinthi</name>
    <dbReference type="NCBI Taxonomy" id="278943"/>
    <lineage>
        <taxon>Eukaryota</taxon>
        <taxon>Fungi</taxon>
        <taxon>Dikarya</taxon>
        <taxon>Ascomycota</taxon>
        <taxon>Pezizomycotina</taxon>
        <taxon>Leotiomycetes</taxon>
        <taxon>Helotiales</taxon>
        <taxon>Sclerotiniaceae</taxon>
        <taxon>Botrytis</taxon>
    </lineage>
</organism>
<reference evidence="2 3" key="1">
    <citation type="submission" date="2017-12" db="EMBL/GenBank/DDBJ databases">
        <title>Comparative genomics of Botrytis spp.</title>
        <authorList>
            <person name="Valero-Jimenez C.A."/>
            <person name="Tapia P."/>
            <person name="Veloso J."/>
            <person name="Silva-Moreno E."/>
            <person name="Staats M."/>
            <person name="Valdes J.H."/>
            <person name="Van Kan J.A.L."/>
        </authorList>
    </citation>
    <scope>NUCLEOTIDE SEQUENCE [LARGE SCALE GENOMIC DNA]</scope>
    <source>
        <strain evidence="2 3">Bh0001</strain>
    </source>
</reference>
<evidence type="ECO:0000313" key="3">
    <source>
        <dbReference type="Proteomes" id="UP000297814"/>
    </source>
</evidence>
<name>A0A4Z1GVP5_9HELO</name>
<dbReference type="SUPFAM" id="SSF56112">
    <property type="entry name" value="Protein kinase-like (PK-like)"/>
    <property type="match status" value="1"/>
</dbReference>
<dbReference type="InterPro" id="IPR002575">
    <property type="entry name" value="Aminoglycoside_PTrfase"/>
</dbReference>
<dbReference type="Gene3D" id="3.90.1200.10">
    <property type="match status" value="1"/>
</dbReference>
<dbReference type="InterPro" id="IPR000719">
    <property type="entry name" value="Prot_kinase_dom"/>
</dbReference>
<dbReference type="Pfam" id="PF01636">
    <property type="entry name" value="APH"/>
    <property type="match status" value="1"/>
</dbReference>
<accession>A0A4Z1GVP5</accession>
<dbReference type="PROSITE" id="PS50011">
    <property type="entry name" value="PROTEIN_KINASE_DOM"/>
    <property type="match status" value="1"/>
</dbReference>
<protein>
    <recommendedName>
        <fullName evidence="1">Protein kinase domain-containing protein</fullName>
    </recommendedName>
</protein>
<sequence>MDDFRRRIVSEEGCFATTFERKYYKKADIFVKRSLRESEYRTGYRGMHIPKLGKERLRNEAASLNFIQEFTNIPVPRLYNHFEYNGAYHIVLEYVEGVNMADLSESQKEVVKIEIETHLTTMHNLTSRKIGGPSGIIIPPCRTLRKIDDQMWNPPAKDDAYVFCHMDLSQHNIIVDPVTLKIKAIIDFEYSGF</sequence>
<dbReference type="EMBL" id="PQXK01000048">
    <property type="protein sequence ID" value="TGO39749.1"/>
    <property type="molecule type" value="Genomic_DNA"/>
</dbReference>
<evidence type="ECO:0000313" key="2">
    <source>
        <dbReference type="EMBL" id="TGO39749.1"/>
    </source>
</evidence>
<dbReference type="GO" id="GO:0004672">
    <property type="term" value="F:protein kinase activity"/>
    <property type="evidence" value="ECO:0007669"/>
    <property type="project" value="InterPro"/>
</dbReference>
<dbReference type="InterPro" id="IPR051678">
    <property type="entry name" value="AGP_Transferase"/>
</dbReference>
<dbReference type="CDD" id="cd05120">
    <property type="entry name" value="APH_ChoK_like"/>
    <property type="match status" value="1"/>
</dbReference>
<gene>
    <name evidence="2" type="ORF">BHYA_0048g00140</name>
</gene>
<keyword evidence="3" id="KW-1185">Reference proteome</keyword>
<dbReference type="AlphaFoldDB" id="A0A4Z1GVP5"/>